<sequence length="357" mass="40759">MFDSCLLYLDSALDSLRISFIAQPFVFNLELEDDRAARQVVKDRSEHVGQSEIFVIGKYFYRLVVHIVFSAQNVLDHALLPHFYDPVPRRFSFNRLDVTSATSLPIAEIQIQQVSGGRYCLRLVLVILILRVEFKRQFWLSVLYQYYQCSSQFTLVFQTPVDAVYLLAIAQNLNKKVQLLNVYVFLDVGQNNFGFVNGIQRGELVFNGTIVLVYFDQTLANNVSSGHYLINDAIIGKLNQSFDFFGAAIGQLRNSDGVGNLDLTYSYQAAGQLRHFFLPFESLVKVKGTVKLEHNAAPVAAKFFNFKGLVQFGIKYETNVKKFDINRKKILFESNLESLYLISKDVTSSKLELVMMR</sequence>
<organism evidence="1 2">
    <name type="scientific">Brachionus plicatilis</name>
    <name type="common">Marine rotifer</name>
    <name type="synonym">Brachionus muelleri</name>
    <dbReference type="NCBI Taxonomy" id="10195"/>
    <lineage>
        <taxon>Eukaryota</taxon>
        <taxon>Metazoa</taxon>
        <taxon>Spiralia</taxon>
        <taxon>Gnathifera</taxon>
        <taxon>Rotifera</taxon>
        <taxon>Eurotatoria</taxon>
        <taxon>Monogononta</taxon>
        <taxon>Pseudotrocha</taxon>
        <taxon>Ploima</taxon>
        <taxon>Brachionidae</taxon>
        <taxon>Brachionus</taxon>
    </lineage>
</organism>
<accession>A0A3M7QVC0</accession>
<protein>
    <submittedName>
        <fullName evidence="1">Uncharacterized protein</fullName>
    </submittedName>
</protein>
<dbReference type="AlphaFoldDB" id="A0A3M7QVC0"/>
<evidence type="ECO:0000313" key="2">
    <source>
        <dbReference type="Proteomes" id="UP000276133"/>
    </source>
</evidence>
<dbReference type="Proteomes" id="UP000276133">
    <property type="component" value="Unassembled WGS sequence"/>
</dbReference>
<evidence type="ECO:0000313" key="1">
    <source>
        <dbReference type="EMBL" id="RNA15337.1"/>
    </source>
</evidence>
<gene>
    <name evidence="1" type="ORF">BpHYR1_010780</name>
</gene>
<reference evidence="1 2" key="1">
    <citation type="journal article" date="2018" name="Sci. Rep.">
        <title>Genomic signatures of local adaptation to the degree of environmental predictability in rotifers.</title>
        <authorList>
            <person name="Franch-Gras L."/>
            <person name="Hahn C."/>
            <person name="Garcia-Roger E.M."/>
            <person name="Carmona M.J."/>
            <person name="Serra M."/>
            <person name="Gomez A."/>
        </authorList>
    </citation>
    <scope>NUCLEOTIDE SEQUENCE [LARGE SCALE GENOMIC DNA]</scope>
    <source>
        <strain evidence="1">HYR1</strain>
    </source>
</reference>
<comment type="caution">
    <text evidence="1">The sequence shown here is derived from an EMBL/GenBank/DDBJ whole genome shotgun (WGS) entry which is preliminary data.</text>
</comment>
<keyword evidence="2" id="KW-1185">Reference proteome</keyword>
<name>A0A3M7QVC0_BRAPC</name>
<dbReference type="EMBL" id="REGN01004975">
    <property type="protein sequence ID" value="RNA15337.1"/>
    <property type="molecule type" value="Genomic_DNA"/>
</dbReference>
<proteinExistence type="predicted"/>